<organism evidence="2 3">
    <name type="scientific">Ustilago bromivora</name>
    <dbReference type="NCBI Taxonomy" id="307758"/>
    <lineage>
        <taxon>Eukaryota</taxon>
        <taxon>Fungi</taxon>
        <taxon>Dikarya</taxon>
        <taxon>Basidiomycota</taxon>
        <taxon>Ustilaginomycotina</taxon>
        <taxon>Ustilaginomycetes</taxon>
        <taxon>Ustilaginales</taxon>
        <taxon>Ustilaginaceae</taxon>
        <taxon>Ustilago</taxon>
    </lineage>
</organism>
<sequence length="233" mass="25285">MLPPTTQLASGLPTPSLPTPRAAHSHQSPFSSAAETVHAGPTFAPATSVITLGARVDGINSCIGRLEDTIHLNFTTILTRIDSLQSSPHPPSTSTSPAVVTSQPSLPERLILLCNPKSCISKETPAQAGLVFADSQVRITEESSKQCSSSFAKAIPNIHVLAQVWLVYTAIHIHHTWHLNLNDALLACLEILIKFDQIYSWKGVTKYHLAICHQRFGTGVMHEWAHTDTTFQG</sequence>
<gene>
    <name evidence="2" type="ORF">UBRO_20168</name>
</gene>
<reference evidence="3" key="1">
    <citation type="submission" date="2016-04" db="EMBL/GenBank/DDBJ databases">
        <authorList>
            <person name="Guldener U."/>
            <person name="Guldener U."/>
        </authorList>
    </citation>
    <scope>NUCLEOTIDE SEQUENCE [LARGE SCALE GENOMIC DNA]</scope>
    <source>
        <strain evidence="3">UB2112</strain>
    </source>
</reference>
<evidence type="ECO:0000313" key="3">
    <source>
        <dbReference type="Proteomes" id="UP000179920"/>
    </source>
</evidence>
<dbReference type="Proteomes" id="UP000179920">
    <property type="component" value="Chromosome XIX"/>
</dbReference>
<accession>A0A1K0HEZ7</accession>
<proteinExistence type="predicted"/>
<protein>
    <submittedName>
        <fullName evidence="2">Uncharacterized protein</fullName>
    </submittedName>
</protein>
<dbReference type="EMBL" id="LT558135">
    <property type="protein sequence ID" value="SAM85889.1"/>
    <property type="molecule type" value="Genomic_DNA"/>
</dbReference>
<feature type="compositionally biased region" description="Polar residues" evidence="1">
    <location>
        <begin position="25"/>
        <end position="34"/>
    </location>
</feature>
<name>A0A1K0HEZ7_9BASI</name>
<feature type="region of interest" description="Disordered" evidence="1">
    <location>
        <begin position="1"/>
        <end position="36"/>
    </location>
</feature>
<evidence type="ECO:0000256" key="1">
    <source>
        <dbReference type="SAM" id="MobiDB-lite"/>
    </source>
</evidence>
<dbReference type="AlphaFoldDB" id="A0A1K0HEZ7"/>
<evidence type="ECO:0000313" key="2">
    <source>
        <dbReference type="EMBL" id="SAM85889.1"/>
    </source>
</evidence>